<keyword evidence="3" id="KW-1185">Reference proteome</keyword>
<dbReference type="Proteomes" id="UP001642360">
    <property type="component" value="Unassembled WGS sequence"/>
</dbReference>
<gene>
    <name evidence="2" type="ORF">ILEXP_LOCUS20786</name>
</gene>
<proteinExistence type="predicted"/>
<sequence length="93" mass="10709">MVETCQSLAEGWLKQVGTLLVDGRGRSERRQKATRRSSKDSECRSEHRWMTTRMSSEDGRGKSSEDDRSDAGDRRSDANFRHQRMAKTTQETD</sequence>
<evidence type="ECO:0000256" key="1">
    <source>
        <dbReference type="SAM" id="MobiDB-lite"/>
    </source>
</evidence>
<evidence type="ECO:0000313" key="3">
    <source>
        <dbReference type="Proteomes" id="UP001642360"/>
    </source>
</evidence>
<evidence type="ECO:0000313" key="2">
    <source>
        <dbReference type="EMBL" id="CAK9152556.1"/>
    </source>
</evidence>
<dbReference type="AlphaFoldDB" id="A0ABC8S5R1"/>
<accession>A0ABC8S5R1</accession>
<organism evidence="2 3">
    <name type="scientific">Ilex paraguariensis</name>
    <name type="common">yerba mate</name>
    <dbReference type="NCBI Taxonomy" id="185542"/>
    <lineage>
        <taxon>Eukaryota</taxon>
        <taxon>Viridiplantae</taxon>
        <taxon>Streptophyta</taxon>
        <taxon>Embryophyta</taxon>
        <taxon>Tracheophyta</taxon>
        <taxon>Spermatophyta</taxon>
        <taxon>Magnoliopsida</taxon>
        <taxon>eudicotyledons</taxon>
        <taxon>Gunneridae</taxon>
        <taxon>Pentapetalae</taxon>
        <taxon>asterids</taxon>
        <taxon>campanulids</taxon>
        <taxon>Aquifoliales</taxon>
        <taxon>Aquifoliaceae</taxon>
        <taxon>Ilex</taxon>
    </lineage>
</organism>
<feature type="region of interest" description="Disordered" evidence="1">
    <location>
        <begin position="24"/>
        <end position="93"/>
    </location>
</feature>
<dbReference type="EMBL" id="CAUOFW020002280">
    <property type="protein sequence ID" value="CAK9152556.1"/>
    <property type="molecule type" value="Genomic_DNA"/>
</dbReference>
<name>A0ABC8S5R1_9AQUA</name>
<comment type="caution">
    <text evidence="2">The sequence shown here is derived from an EMBL/GenBank/DDBJ whole genome shotgun (WGS) entry which is preliminary data.</text>
</comment>
<feature type="compositionally biased region" description="Basic and acidic residues" evidence="1">
    <location>
        <begin position="24"/>
        <end position="80"/>
    </location>
</feature>
<reference evidence="2 3" key="1">
    <citation type="submission" date="2024-02" db="EMBL/GenBank/DDBJ databases">
        <authorList>
            <person name="Vignale AGUSTIN F."/>
            <person name="Sosa J E."/>
            <person name="Modenutti C."/>
        </authorList>
    </citation>
    <scope>NUCLEOTIDE SEQUENCE [LARGE SCALE GENOMIC DNA]</scope>
</reference>
<protein>
    <submittedName>
        <fullName evidence="2">Uncharacterized protein</fullName>
    </submittedName>
</protein>